<keyword evidence="4" id="KW-0904">Protein phosphatase</keyword>
<evidence type="ECO:0000313" key="7">
    <source>
        <dbReference type="Proteomes" id="UP000277300"/>
    </source>
</evidence>
<evidence type="ECO:0000256" key="2">
    <source>
        <dbReference type="ARBA" id="ARBA00013064"/>
    </source>
</evidence>
<dbReference type="InterPro" id="IPR029021">
    <property type="entry name" value="Prot-tyrosine_phosphatase-like"/>
</dbReference>
<dbReference type="SUPFAM" id="SSF52799">
    <property type="entry name" value="(Phosphotyrosine protein) phosphatases II"/>
    <property type="match status" value="1"/>
</dbReference>
<dbReference type="Proteomes" id="UP000277300">
    <property type="component" value="Unassembled WGS sequence"/>
</dbReference>
<evidence type="ECO:0000259" key="5">
    <source>
        <dbReference type="Pfam" id="PF00782"/>
    </source>
</evidence>
<name>A0A3F2RE24_9STRA</name>
<dbReference type="CDD" id="cd14498">
    <property type="entry name" value="DSP"/>
    <property type="match status" value="1"/>
</dbReference>
<dbReference type="GO" id="GO:0005737">
    <property type="term" value="C:cytoplasm"/>
    <property type="evidence" value="ECO:0007669"/>
    <property type="project" value="TreeGrafter"/>
</dbReference>
<dbReference type="EMBL" id="MBDO02000513">
    <property type="protein sequence ID" value="RLN54442.1"/>
    <property type="molecule type" value="Genomic_DNA"/>
</dbReference>
<dbReference type="PANTHER" id="PTHR10159:SF529">
    <property type="entry name" value="TYROSINE-PROTEIN PHOSPHATASE DOMAIN-CONTAINING PROTEIN"/>
    <property type="match status" value="1"/>
</dbReference>
<keyword evidence="3" id="KW-0378">Hydrolase</keyword>
<dbReference type="EC" id="3.1.3.48" evidence="2"/>
<comment type="caution">
    <text evidence="6">The sequence shown here is derived from an EMBL/GenBank/DDBJ whole genome shotgun (WGS) entry which is preliminary data.</text>
</comment>
<organism evidence="6 7">
    <name type="scientific">Phytophthora kernoviae</name>
    <dbReference type="NCBI Taxonomy" id="325452"/>
    <lineage>
        <taxon>Eukaryota</taxon>
        <taxon>Sar</taxon>
        <taxon>Stramenopiles</taxon>
        <taxon>Oomycota</taxon>
        <taxon>Peronosporomycetes</taxon>
        <taxon>Peronosporales</taxon>
        <taxon>Peronosporaceae</taxon>
        <taxon>Phytophthora</taxon>
    </lineage>
</organism>
<dbReference type="InterPro" id="IPR000340">
    <property type="entry name" value="Dual-sp_phosphatase_cat-dom"/>
</dbReference>
<dbReference type="GO" id="GO:0043409">
    <property type="term" value="P:negative regulation of MAPK cascade"/>
    <property type="evidence" value="ECO:0007669"/>
    <property type="project" value="TreeGrafter"/>
</dbReference>
<reference evidence="6 7" key="1">
    <citation type="submission" date="2018-07" db="EMBL/GenBank/DDBJ databases">
        <title>Genome sequencing of oomycete isolates from Chile give support for New Zealand origin for Phytophthora kernoviae and make available the first Nothophytophthora sp. genome.</title>
        <authorList>
            <person name="Studholme D.J."/>
            <person name="Sanfuentes E."/>
            <person name="Panda P."/>
            <person name="Hill R."/>
            <person name="Sambles C."/>
            <person name="Grant M."/>
            <person name="Williams N.M."/>
            <person name="Mcdougal R.L."/>
        </authorList>
    </citation>
    <scope>NUCLEOTIDE SEQUENCE [LARGE SCALE GENOMIC DNA]</scope>
    <source>
        <strain evidence="6">Chile6</strain>
    </source>
</reference>
<proteinExistence type="inferred from homology"/>
<dbReference type="GO" id="GO:0004725">
    <property type="term" value="F:protein tyrosine phosphatase activity"/>
    <property type="evidence" value="ECO:0007669"/>
    <property type="project" value="UniProtKB-EC"/>
</dbReference>
<comment type="similarity">
    <text evidence="1">Belongs to the protein-tyrosine phosphatase family. Non-receptor class dual specificity subfamily.</text>
</comment>
<evidence type="ECO:0000256" key="4">
    <source>
        <dbReference type="ARBA" id="ARBA00022912"/>
    </source>
</evidence>
<evidence type="ECO:0000313" key="6">
    <source>
        <dbReference type="EMBL" id="RLN54442.1"/>
    </source>
</evidence>
<sequence length="153" mass="17271">MSAQWRIIEALASEKSITRRLAAFISRVFGPTISQEPTSILDHVLLGSSENAADSGLLYLLGITHICNCAKQVENSFEGEFVYLKLNLHDSQDEELIPHFQTITKFLKRVERLRGRALIHCISGRVVRFESLDAGATAHSWCFYFASALRVRF</sequence>
<accession>A0A3F2RE24</accession>
<feature type="non-terminal residue" evidence="6">
    <location>
        <position position="153"/>
    </location>
</feature>
<dbReference type="Pfam" id="PF00782">
    <property type="entry name" value="DSPc"/>
    <property type="match status" value="1"/>
</dbReference>
<gene>
    <name evidence="6" type="ORF">BBP00_00008933</name>
</gene>
<dbReference type="Gene3D" id="3.90.190.10">
    <property type="entry name" value="Protein tyrosine phosphatase superfamily"/>
    <property type="match status" value="1"/>
</dbReference>
<evidence type="ECO:0000256" key="1">
    <source>
        <dbReference type="ARBA" id="ARBA00008601"/>
    </source>
</evidence>
<dbReference type="AlphaFoldDB" id="A0A3F2RE24"/>
<protein>
    <recommendedName>
        <fullName evidence="2">protein-tyrosine-phosphatase</fullName>
        <ecNumber evidence="2">3.1.3.48</ecNumber>
    </recommendedName>
</protein>
<dbReference type="OrthoDB" id="165342at2759"/>
<dbReference type="PANTHER" id="PTHR10159">
    <property type="entry name" value="DUAL SPECIFICITY PROTEIN PHOSPHATASE"/>
    <property type="match status" value="1"/>
</dbReference>
<evidence type="ECO:0000256" key="3">
    <source>
        <dbReference type="ARBA" id="ARBA00022801"/>
    </source>
</evidence>
<feature type="domain" description="Dual specificity phosphatase catalytic" evidence="5">
    <location>
        <begin position="46"/>
        <end position="124"/>
    </location>
</feature>